<dbReference type="InterPro" id="IPR033881">
    <property type="entry name" value="vWA_BatA_type"/>
</dbReference>
<protein>
    <submittedName>
        <fullName evidence="3">BatB protein</fullName>
    </submittedName>
</protein>
<evidence type="ECO:0000259" key="2">
    <source>
        <dbReference type="PROSITE" id="PS50234"/>
    </source>
</evidence>
<comment type="caution">
    <text evidence="3">The sequence shown here is derived from an EMBL/GenBank/DDBJ whole genome shotgun (WGS) entry which is preliminary data.</text>
</comment>
<feature type="domain" description="VWFA" evidence="2">
    <location>
        <begin position="89"/>
        <end position="285"/>
    </location>
</feature>
<organism evidence="3 4">
    <name type="scientific">Rhodanobacter denitrificans</name>
    <dbReference type="NCBI Taxonomy" id="666685"/>
    <lineage>
        <taxon>Bacteria</taxon>
        <taxon>Pseudomonadati</taxon>
        <taxon>Pseudomonadota</taxon>
        <taxon>Gammaproteobacteria</taxon>
        <taxon>Lysobacterales</taxon>
        <taxon>Rhodanobacteraceae</taxon>
        <taxon>Rhodanobacter</taxon>
    </lineage>
</organism>
<dbReference type="InterPro" id="IPR036465">
    <property type="entry name" value="vWFA_dom_sf"/>
</dbReference>
<name>A0A2W5M2U4_9GAMM</name>
<evidence type="ECO:0000313" key="3">
    <source>
        <dbReference type="EMBL" id="PZQ11693.1"/>
    </source>
</evidence>
<dbReference type="SMART" id="SM00327">
    <property type="entry name" value="VWA"/>
    <property type="match status" value="1"/>
</dbReference>
<dbReference type="PANTHER" id="PTHR22550">
    <property type="entry name" value="SPORE GERMINATION PROTEIN"/>
    <property type="match status" value="1"/>
</dbReference>
<reference evidence="3 4" key="1">
    <citation type="submission" date="2017-08" db="EMBL/GenBank/DDBJ databases">
        <title>Infants hospitalized years apart are colonized by the same room-sourced microbial strains.</title>
        <authorList>
            <person name="Brooks B."/>
            <person name="Olm M.R."/>
            <person name="Firek B.A."/>
            <person name="Baker R."/>
            <person name="Thomas B.C."/>
            <person name="Morowitz M.J."/>
            <person name="Banfield J.F."/>
        </authorList>
    </citation>
    <scope>NUCLEOTIDE SEQUENCE [LARGE SCALE GENOMIC DNA]</scope>
    <source>
        <strain evidence="3">S2_005_003_R2_42</strain>
    </source>
</reference>
<evidence type="ECO:0000256" key="1">
    <source>
        <dbReference type="SAM" id="Phobius"/>
    </source>
</evidence>
<keyword evidence="1" id="KW-1133">Transmembrane helix</keyword>
<dbReference type="InterPro" id="IPR050768">
    <property type="entry name" value="UPF0353/GerABKA_families"/>
</dbReference>
<dbReference type="Proteomes" id="UP000249046">
    <property type="component" value="Unassembled WGS sequence"/>
</dbReference>
<evidence type="ECO:0000313" key="4">
    <source>
        <dbReference type="Proteomes" id="UP000249046"/>
    </source>
</evidence>
<keyword evidence="1" id="KW-0812">Transmembrane</keyword>
<dbReference type="PANTHER" id="PTHR22550:SF18">
    <property type="entry name" value="VWFA DOMAIN-CONTAINING PROTEIN"/>
    <property type="match status" value="1"/>
</dbReference>
<dbReference type="PROSITE" id="PS50234">
    <property type="entry name" value="VWFA"/>
    <property type="match status" value="1"/>
</dbReference>
<accession>A0A2W5M2U4</accession>
<dbReference type="EMBL" id="QFPO01000015">
    <property type="protein sequence ID" value="PZQ11693.1"/>
    <property type="molecule type" value="Genomic_DNA"/>
</dbReference>
<feature type="transmembrane region" description="Helical" evidence="1">
    <location>
        <begin position="304"/>
        <end position="325"/>
    </location>
</feature>
<dbReference type="CDD" id="cd01467">
    <property type="entry name" value="vWA_BatA_type"/>
    <property type="match status" value="1"/>
</dbReference>
<proteinExistence type="predicted"/>
<keyword evidence="1" id="KW-0472">Membrane</keyword>
<sequence length="338" mass="36511">MLELAWPWLLAALPLPLLAAWLLPRGRTASAHALRLPHPGLRLEEAAQPAPVPAWRRWLALAAWSLLVIAAARPQWLGPPEDVARTGRDLLLAVDTSGSMSIEDMQLGATTVPTPRFNAIQAIGADFIERRKGDRVGLILFGSRAYLLVPLTFDLGTVAAQLHESAIGLAGRETAIGDAVGLAVKRLRDRPENQRVLVLLTDGVNNAGELDPRKATELATANHVRIYTIGIGAEAMRVDSLFGSRVVNPSEDLDEAMLQAMAEQTGGRYFRARNSAELAGIYAAIDQLEPAADKSDNLRPIQELYWPPLALSLLVGGFALVAPTLRWRGFGGLVKDAT</sequence>
<dbReference type="Pfam" id="PF13519">
    <property type="entry name" value="VWA_2"/>
    <property type="match status" value="1"/>
</dbReference>
<dbReference type="InterPro" id="IPR002035">
    <property type="entry name" value="VWF_A"/>
</dbReference>
<gene>
    <name evidence="3" type="ORF">DI564_14385</name>
</gene>
<dbReference type="SUPFAM" id="SSF53300">
    <property type="entry name" value="vWA-like"/>
    <property type="match status" value="1"/>
</dbReference>
<dbReference type="Gene3D" id="3.40.50.410">
    <property type="entry name" value="von Willebrand factor, type A domain"/>
    <property type="match status" value="1"/>
</dbReference>
<dbReference type="AlphaFoldDB" id="A0A2W5M2U4"/>